<evidence type="ECO:0000313" key="2">
    <source>
        <dbReference type="EMBL" id="AQV93831.1"/>
    </source>
</evidence>
<feature type="transmembrane region" description="Helical" evidence="1">
    <location>
        <begin position="55"/>
        <end position="76"/>
    </location>
</feature>
<organism evidence="2 3">
    <name type="scientific">Cupriavidus necator</name>
    <name type="common">Alcaligenes eutrophus</name>
    <name type="synonym">Ralstonia eutropha</name>
    <dbReference type="NCBI Taxonomy" id="106590"/>
    <lineage>
        <taxon>Bacteria</taxon>
        <taxon>Pseudomonadati</taxon>
        <taxon>Pseudomonadota</taxon>
        <taxon>Betaproteobacteria</taxon>
        <taxon>Burkholderiales</taxon>
        <taxon>Burkholderiaceae</taxon>
        <taxon>Cupriavidus</taxon>
    </lineage>
</organism>
<name>A0A1U9UNN4_CUPNE</name>
<keyword evidence="1" id="KW-0472">Membrane</keyword>
<sequence length="429" mass="46678">MAVDYSLLPKEVAISEGPPSRLFWGVTFILMAVGFGLTVLLIWPKHLPTNTWRFWISLILFPSGVAGLAVLRRYAFYEGHKLDVLMRNEAVRDYNAGIFAVAAHPLAIVCTAYRFSAARSENATQSIQSGVVRLESQNPVFREGDPIQARWLLVPGVELKSGARRDDETRHMKVVHWLFSELLEELAESLASLPSPTDLDVHVWVSGGLPRKDYLELWRKCWAERRLRRMHVIDDAKPVNLGAVDSWLDQLAAGCECEARLFVTIQLYPLLSETPPVGAAEAGVAVLLMPRDQASRNEVACEGNLHRPVQGAPDQLDGAIGRALQWGEIAASQVGGGWQTGLGSAQTGVLRAAALNLKLSVKPTDLDQTVGHAGIAAPWLAVACGAKSLSATAPNQILFCGRLDSVDAAIVRRVEDGMELGSNLLESLG</sequence>
<evidence type="ECO:0000256" key="1">
    <source>
        <dbReference type="SAM" id="Phobius"/>
    </source>
</evidence>
<dbReference type="AlphaFoldDB" id="A0A1U9UNN4"/>
<feature type="transmembrane region" description="Helical" evidence="1">
    <location>
        <begin position="96"/>
        <end position="115"/>
    </location>
</feature>
<gene>
    <name evidence="2" type="ORF">BJN34_07995</name>
</gene>
<protein>
    <submittedName>
        <fullName evidence="2">Uncharacterized protein</fullName>
    </submittedName>
</protein>
<feature type="transmembrane region" description="Helical" evidence="1">
    <location>
        <begin position="22"/>
        <end position="43"/>
    </location>
</feature>
<dbReference type="OrthoDB" id="8577941at2"/>
<dbReference type="Proteomes" id="UP000189627">
    <property type="component" value="Chromosome 1"/>
</dbReference>
<dbReference type="KEGG" id="cuh:BJN34_07995"/>
<keyword evidence="1" id="KW-1133">Transmembrane helix</keyword>
<proteinExistence type="predicted"/>
<accession>A0A1U9UNN4</accession>
<reference evidence="3" key="1">
    <citation type="submission" date="2017-02" db="EMBL/GenBank/DDBJ databases">
        <title>Complete genome sequence of Cupriavidus necator strain NH9, a 3-chlorobenzoate degrader.</title>
        <authorList>
            <person name="Moriuchi R."/>
            <person name="Dohra H."/>
            <person name="Ogawa N."/>
        </authorList>
    </citation>
    <scope>NUCLEOTIDE SEQUENCE [LARGE SCALE GENOMIC DNA]</scope>
    <source>
        <strain evidence="3">NH9</strain>
    </source>
</reference>
<evidence type="ECO:0000313" key="3">
    <source>
        <dbReference type="Proteomes" id="UP000189627"/>
    </source>
</evidence>
<keyword evidence="1" id="KW-0812">Transmembrane</keyword>
<dbReference type="EMBL" id="CP017757">
    <property type="protein sequence ID" value="AQV93831.1"/>
    <property type="molecule type" value="Genomic_DNA"/>
</dbReference>
<dbReference type="RefSeq" id="WP_078196149.1">
    <property type="nucleotide sequence ID" value="NZ_CP017757.2"/>
</dbReference>